<keyword evidence="8 9" id="KW-0472">Membrane</keyword>
<dbReference type="InterPro" id="IPR058781">
    <property type="entry name" value="HH_AprE-like"/>
</dbReference>
<dbReference type="InterPro" id="IPR058982">
    <property type="entry name" value="Beta-barrel_AprE"/>
</dbReference>
<evidence type="ECO:0000256" key="2">
    <source>
        <dbReference type="ARBA" id="ARBA00009477"/>
    </source>
</evidence>
<keyword evidence="14" id="KW-1185">Reference proteome</keyword>
<comment type="similarity">
    <text evidence="2 9">Belongs to the membrane fusion protein (MFP) (TC 8.A.1) family.</text>
</comment>
<accession>A0A7X4HEK7</accession>
<organism evidence="13 14">
    <name type="scientific">Pseudoduganella aquatica</name>
    <dbReference type="NCBI Taxonomy" id="2660641"/>
    <lineage>
        <taxon>Bacteria</taxon>
        <taxon>Pseudomonadati</taxon>
        <taxon>Pseudomonadota</taxon>
        <taxon>Betaproteobacteria</taxon>
        <taxon>Burkholderiales</taxon>
        <taxon>Oxalobacteraceae</taxon>
        <taxon>Telluria group</taxon>
        <taxon>Pseudoduganella</taxon>
    </lineage>
</organism>
<evidence type="ECO:0000256" key="3">
    <source>
        <dbReference type="ARBA" id="ARBA00022448"/>
    </source>
</evidence>
<keyword evidence="5 9" id="KW-0997">Cell inner membrane</keyword>
<keyword evidence="7 9" id="KW-1133">Transmembrane helix</keyword>
<evidence type="ECO:0000256" key="6">
    <source>
        <dbReference type="ARBA" id="ARBA00022692"/>
    </source>
</evidence>
<dbReference type="Pfam" id="PF26002">
    <property type="entry name" value="Beta-barrel_AprE"/>
    <property type="match status" value="1"/>
</dbReference>
<dbReference type="Pfam" id="PF25994">
    <property type="entry name" value="HH_AprE"/>
    <property type="match status" value="1"/>
</dbReference>
<evidence type="ECO:0000256" key="10">
    <source>
        <dbReference type="SAM" id="Coils"/>
    </source>
</evidence>
<dbReference type="SUPFAM" id="SSF111369">
    <property type="entry name" value="HlyD-like secretion proteins"/>
    <property type="match status" value="1"/>
</dbReference>
<feature type="domain" description="AprE-like beta-barrel" evidence="12">
    <location>
        <begin position="338"/>
        <end position="429"/>
    </location>
</feature>
<feature type="coiled-coil region" evidence="10">
    <location>
        <begin position="269"/>
        <end position="296"/>
    </location>
</feature>
<dbReference type="NCBIfam" id="TIGR01843">
    <property type="entry name" value="type_I_hlyD"/>
    <property type="match status" value="1"/>
</dbReference>
<evidence type="ECO:0000313" key="14">
    <source>
        <dbReference type="Proteomes" id="UP000450676"/>
    </source>
</evidence>
<feature type="domain" description="AprE-like long alpha-helical hairpin" evidence="11">
    <location>
        <begin position="106"/>
        <end position="293"/>
    </location>
</feature>
<dbReference type="PANTHER" id="PTHR30386">
    <property type="entry name" value="MEMBRANE FUSION SUBUNIT OF EMRAB-TOLC MULTIDRUG EFFLUX PUMP"/>
    <property type="match status" value="1"/>
</dbReference>
<name>A0A7X4HEK7_9BURK</name>
<dbReference type="Gene3D" id="2.40.50.100">
    <property type="match status" value="1"/>
</dbReference>
<dbReference type="InterPro" id="IPR010129">
    <property type="entry name" value="T1SS_HlyD"/>
</dbReference>
<evidence type="ECO:0000256" key="7">
    <source>
        <dbReference type="ARBA" id="ARBA00022989"/>
    </source>
</evidence>
<feature type="transmembrane region" description="Helical" evidence="9">
    <location>
        <begin position="33"/>
        <end position="51"/>
    </location>
</feature>
<dbReference type="PANTHER" id="PTHR30386:SF17">
    <property type="entry name" value="ALKALINE PROTEASE SECRETION PROTEIN APRE"/>
    <property type="match status" value="1"/>
</dbReference>
<dbReference type="GO" id="GO:0005886">
    <property type="term" value="C:plasma membrane"/>
    <property type="evidence" value="ECO:0007669"/>
    <property type="project" value="UniProtKB-SubCell"/>
</dbReference>
<dbReference type="Proteomes" id="UP000450676">
    <property type="component" value="Unassembled WGS sequence"/>
</dbReference>
<dbReference type="InterPro" id="IPR050739">
    <property type="entry name" value="MFP"/>
</dbReference>
<keyword evidence="10" id="KW-0175">Coiled coil</keyword>
<evidence type="ECO:0000256" key="4">
    <source>
        <dbReference type="ARBA" id="ARBA00022475"/>
    </source>
</evidence>
<comment type="caution">
    <text evidence="13">The sequence shown here is derived from an EMBL/GenBank/DDBJ whole genome shotgun (WGS) entry which is preliminary data.</text>
</comment>
<evidence type="ECO:0000313" key="13">
    <source>
        <dbReference type="EMBL" id="MYN09750.1"/>
    </source>
</evidence>
<evidence type="ECO:0000259" key="11">
    <source>
        <dbReference type="Pfam" id="PF25994"/>
    </source>
</evidence>
<evidence type="ECO:0000256" key="5">
    <source>
        <dbReference type="ARBA" id="ARBA00022519"/>
    </source>
</evidence>
<reference evidence="13 14" key="1">
    <citation type="submission" date="2019-12" db="EMBL/GenBank/DDBJ databases">
        <title>Novel species isolated from a subtropical stream in China.</title>
        <authorList>
            <person name="Lu H."/>
        </authorList>
    </citation>
    <scope>NUCLEOTIDE SEQUENCE [LARGE SCALE GENOMIC DNA]</scope>
    <source>
        <strain evidence="13 14">FT127W</strain>
    </source>
</reference>
<keyword evidence="6 9" id="KW-0812">Transmembrane</keyword>
<keyword evidence="4 9" id="KW-1003">Cell membrane</keyword>
<dbReference type="GO" id="GO:0015031">
    <property type="term" value="P:protein transport"/>
    <property type="evidence" value="ECO:0007669"/>
    <property type="project" value="InterPro"/>
</dbReference>
<dbReference type="RefSeq" id="WP_161074050.1">
    <property type="nucleotide sequence ID" value="NZ_WWCU01000027.1"/>
</dbReference>
<sequence>MKLIDTKATATEVISHDVAPLTVNTDARVYSKLGWIIVLVGVLGFLLWATFAPLDKGVPMPGNVAKEGNRKSIQHQNGGTVEDILVKEGDTVKQGQVLVRMNGVQVKAQAEITKVQLISTSIAQARLMAERDGKSTFSVPEVVASLKDDPRVVANMALQSQLMSARQIGLQNELAAMEETAAGLKFQLNSLQAVRESKQQQGAYLKEQLDNVRDLAKDGYVARSKLLDLERNYVQLNGELAENAGAIGRTQRQIAEMMLKRSQRSHEYQREIGSQLADVQKEAQALESRLKAESYAVDNIEVKSPVDGVVIGMAVFTKGGVVQSGFRMMDVVPLGDTMIVEGRLPVNLVDKVHAGLPTELIFSAFNSNTTPHIPGVVTKVSPDRLIDDHTGQPYYTVQARVTPAGLKEMQQHKLEVRPGMPVELFVKMGERTMMSYLLKPVLDRAKTSMSEE</sequence>
<keyword evidence="3 9" id="KW-0813">Transport</keyword>
<gene>
    <name evidence="13" type="ORF">GTP77_20720</name>
</gene>
<proteinExistence type="inferred from homology"/>
<evidence type="ECO:0000259" key="12">
    <source>
        <dbReference type="Pfam" id="PF26002"/>
    </source>
</evidence>
<dbReference type="EMBL" id="WWCU01000027">
    <property type="protein sequence ID" value="MYN09750.1"/>
    <property type="molecule type" value="Genomic_DNA"/>
</dbReference>
<evidence type="ECO:0000256" key="1">
    <source>
        <dbReference type="ARBA" id="ARBA00004377"/>
    </source>
</evidence>
<comment type="subcellular location">
    <subcellularLocation>
        <location evidence="1 9">Cell inner membrane</location>
        <topology evidence="1 9">Single-pass membrane protein</topology>
    </subcellularLocation>
</comment>
<dbReference type="AlphaFoldDB" id="A0A7X4HEK7"/>
<evidence type="ECO:0000256" key="8">
    <source>
        <dbReference type="ARBA" id="ARBA00023136"/>
    </source>
</evidence>
<evidence type="ECO:0000256" key="9">
    <source>
        <dbReference type="RuleBase" id="RU365093"/>
    </source>
</evidence>
<protein>
    <recommendedName>
        <fullName evidence="9">Membrane fusion protein (MFP) family protein</fullName>
    </recommendedName>
</protein>
<dbReference type="PRINTS" id="PR01490">
    <property type="entry name" value="RTXTOXIND"/>
</dbReference>